<organism evidence="2 3">
    <name type="scientific">Limnobaculum zhutongyuii</name>
    <dbReference type="NCBI Taxonomy" id="2498113"/>
    <lineage>
        <taxon>Bacteria</taxon>
        <taxon>Pseudomonadati</taxon>
        <taxon>Pseudomonadota</taxon>
        <taxon>Gammaproteobacteria</taxon>
        <taxon>Enterobacterales</taxon>
        <taxon>Budviciaceae</taxon>
        <taxon>Limnobaculum</taxon>
    </lineage>
</organism>
<accession>A0A411WRJ4</accession>
<sequence>MAPPEETGYYFYQNDPNGMPLRLYDVEGEIAWSAHLPL</sequence>
<feature type="domain" description="RHS protein conserved region" evidence="1">
    <location>
        <begin position="10"/>
        <end position="35"/>
    </location>
</feature>
<name>A0A411WRJ4_9GAMM</name>
<dbReference type="KEGG" id="prag:EKN56_11775"/>
<evidence type="ECO:0000259" key="1">
    <source>
        <dbReference type="Pfam" id="PF03527"/>
    </source>
</evidence>
<dbReference type="Pfam" id="PF03527">
    <property type="entry name" value="RHS"/>
    <property type="match status" value="1"/>
</dbReference>
<dbReference type="EMBL" id="CP034752">
    <property type="protein sequence ID" value="QBH98766.1"/>
    <property type="molecule type" value="Genomic_DNA"/>
</dbReference>
<evidence type="ECO:0000313" key="3">
    <source>
        <dbReference type="Proteomes" id="UP000293154"/>
    </source>
</evidence>
<protein>
    <recommendedName>
        <fullName evidence="1">RHS protein conserved region domain-containing protein</fullName>
    </recommendedName>
</protein>
<proteinExistence type="predicted"/>
<gene>
    <name evidence="2" type="ORF">EKN56_11775</name>
</gene>
<reference evidence="2 3" key="1">
    <citation type="submission" date="2019-03" db="EMBL/GenBank/DDBJ databases">
        <title>Pragia sp. nov. isolated from the gut tract of Carduelis flavirostris.</title>
        <authorList>
            <person name="Ge Y."/>
        </authorList>
    </citation>
    <scope>NUCLEOTIDE SEQUENCE [LARGE SCALE GENOMIC DNA]</scope>
    <source>
        <strain evidence="2 3">CF-458</strain>
    </source>
</reference>
<dbReference type="Proteomes" id="UP000293154">
    <property type="component" value="Chromosome"/>
</dbReference>
<evidence type="ECO:0000313" key="2">
    <source>
        <dbReference type="EMBL" id="QBH98766.1"/>
    </source>
</evidence>
<dbReference type="InterPro" id="IPR001826">
    <property type="entry name" value="RHS"/>
</dbReference>
<dbReference type="OrthoDB" id="6043530at2"/>
<keyword evidence="3" id="KW-1185">Reference proteome</keyword>
<dbReference type="AlphaFoldDB" id="A0A411WRJ4"/>